<dbReference type="EMBL" id="RDQH01000340">
    <property type="protein sequence ID" value="RXH77263.1"/>
    <property type="molecule type" value="Genomic_DNA"/>
</dbReference>
<feature type="domain" description="Disease resistance R13L4/SHOC-2-like LRR" evidence="3">
    <location>
        <begin position="81"/>
        <end position="281"/>
    </location>
</feature>
<dbReference type="STRING" id="3750.A0A498I849"/>
<dbReference type="Pfam" id="PF23598">
    <property type="entry name" value="LRR_14"/>
    <property type="match status" value="1"/>
</dbReference>
<name>A0A498I849_MALDO</name>
<dbReference type="InterPro" id="IPR032675">
    <property type="entry name" value="LRR_dom_sf"/>
</dbReference>
<evidence type="ECO:0000313" key="5">
    <source>
        <dbReference type="Proteomes" id="UP000290289"/>
    </source>
</evidence>
<evidence type="ECO:0000313" key="4">
    <source>
        <dbReference type="EMBL" id="RXH77263.1"/>
    </source>
</evidence>
<protein>
    <recommendedName>
        <fullName evidence="3">Disease resistance R13L4/SHOC-2-like LRR domain-containing protein</fullName>
    </recommendedName>
</protein>
<dbReference type="InterPro" id="IPR055414">
    <property type="entry name" value="LRR_R13L4/SHOC2-like"/>
</dbReference>
<evidence type="ECO:0000256" key="1">
    <source>
        <dbReference type="ARBA" id="ARBA00022737"/>
    </source>
</evidence>
<dbReference type="GO" id="GO:0006952">
    <property type="term" value="P:defense response"/>
    <property type="evidence" value="ECO:0007669"/>
    <property type="project" value="UniProtKB-KW"/>
</dbReference>
<keyword evidence="2" id="KW-0611">Plant defense</keyword>
<dbReference type="AlphaFoldDB" id="A0A498I849"/>
<gene>
    <name evidence="4" type="ORF">DVH24_023537</name>
</gene>
<dbReference type="SUPFAM" id="SSF52058">
    <property type="entry name" value="L domain-like"/>
    <property type="match status" value="1"/>
</dbReference>
<dbReference type="Proteomes" id="UP000290289">
    <property type="component" value="Chromosome 14"/>
</dbReference>
<comment type="caution">
    <text evidence="4">The sequence shown here is derived from an EMBL/GenBank/DDBJ whole genome shotgun (WGS) entry which is preliminary data.</text>
</comment>
<sequence length="404" mass="45075">MHNLVHDLAISVSKLECSSINFRPNPDTCKRVRHVSMSKDDLPPKKGERVPEFFLQLQKVWTILFPIPGHEGFSNKSVLKSCILKFKYLRVLDLRGSTFEELPGSVGNLSGLRYLNLSKNPSMQKLPGSICRLLNLQTLLLTNCEKLKKLPRDIGNLINLRTLVLTTNQTVMPEGIERLASLRFLQVDSCSHLVSFGEMMQCLTNLRVLVISNCQSLESLPGDLENLTALKALAISDCVNLDLMRSGEGIRDLRSVSVSHLEALPPWLKESTDTLQSLSIKNCEGLKELPEWLQTFKLLEHLVIEYCPQLSSLPEGMHLLGALKELKIDGCSKLSERCKGKEGADWLKIVHVSKVTVDGEIVASNDNFANKGLPSSTLVWHDSSLLVVHPGLFLDYVGFLNLDL</sequence>
<dbReference type="PANTHER" id="PTHR36766:SF61">
    <property type="entry name" value="NB-ARC DOMAIN DISEASE RESISTANCE PROTEIN"/>
    <property type="match status" value="1"/>
</dbReference>
<keyword evidence="5" id="KW-1185">Reference proteome</keyword>
<proteinExistence type="predicted"/>
<accession>A0A498I849</accession>
<reference evidence="4 5" key="1">
    <citation type="submission" date="2018-10" db="EMBL/GenBank/DDBJ databases">
        <title>A high-quality apple genome assembly.</title>
        <authorList>
            <person name="Hu J."/>
        </authorList>
    </citation>
    <scope>NUCLEOTIDE SEQUENCE [LARGE SCALE GENOMIC DNA]</scope>
    <source>
        <strain evidence="5">cv. HFTH1</strain>
        <tissue evidence="4">Young leaf</tissue>
    </source>
</reference>
<evidence type="ECO:0000259" key="3">
    <source>
        <dbReference type="Pfam" id="PF23598"/>
    </source>
</evidence>
<keyword evidence="1" id="KW-0677">Repeat</keyword>
<evidence type="ECO:0000256" key="2">
    <source>
        <dbReference type="ARBA" id="ARBA00022821"/>
    </source>
</evidence>
<dbReference type="Gene3D" id="3.80.10.10">
    <property type="entry name" value="Ribonuclease Inhibitor"/>
    <property type="match status" value="2"/>
</dbReference>
<dbReference type="PANTHER" id="PTHR36766">
    <property type="entry name" value="PLANT BROAD-SPECTRUM MILDEW RESISTANCE PROTEIN RPW8"/>
    <property type="match status" value="1"/>
</dbReference>
<organism evidence="4 5">
    <name type="scientific">Malus domestica</name>
    <name type="common">Apple</name>
    <name type="synonym">Pyrus malus</name>
    <dbReference type="NCBI Taxonomy" id="3750"/>
    <lineage>
        <taxon>Eukaryota</taxon>
        <taxon>Viridiplantae</taxon>
        <taxon>Streptophyta</taxon>
        <taxon>Embryophyta</taxon>
        <taxon>Tracheophyta</taxon>
        <taxon>Spermatophyta</taxon>
        <taxon>Magnoliopsida</taxon>
        <taxon>eudicotyledons</taxon>
        <taxon>Gunneridae</taxon>
        <taxon>Pentapetalae</taxon>
        <taxon>rosids</taxon>
        <taxon>fabids</taxon>
        <taxon>Rosales</taxon>
        <taxon>Rosaceae</taxon>
        <taxon>Amygdaloideae</taxon>
        <taxon>Maleae</taxon>
        <taxon>Malus</taxon>
    </lineage>
</organism>